<sequence length="135" mass="15923">MVSVVSCGPARINQYVKEDKIQKRNGKWIETNSTEQGDFVSKGKYRKGNKVGVWFTSIDNTNYQKDVYRKDIIKTRIFHPNGKTKIKGQSTTEVTDDFIHWFYSGDWKHYNEKGKLIYIKKYNRGKPLDSISYHY</sequence>
<keyword evidence="2" id="KW-1185">Reference proteome</keyword>
<proteinExistence type="predicted"/>
<gene>
    <name evidence="1" type="ORF">Q73A0000_06415</name>
</gene>
<reference evidence="1 2" key="1">
    <citation type="submission" date="2019-05" db="EMBL/GenBank/DDBJ databases">
        <title>Chryseobacterium sp. isolated from King George Island, maritime Antarctica.</title>
        <authorList>
            <person name="Peng X."/>
        </authorList>
    </citation>
    <scope>NUCLEOTIDE SEQUENCE [LARGE SCALE GENOMIC DNA]</scope>
    <source>
        <strain evidence="1 2">7-3A</strain>
    </source>
</reference>
<dbReference type="RefSeq" id="WP_193813254.1">
    <property type="nucleotide sequence ID" value="NZ_CP040442.1"/>
</dbReference>
<dbReference type="AlphaFoldDB" id="A0A7M2Y799"/>
<evidence type="ECO:0000313" key="1">
    <source>
        <dbReference type="EMBL" id="QOW10021.1"/>
    </source>
</evidence>
<dbReference type="Gene3D" id="2.20.110.10">
    <property type="entry name" value="Histone H3 K4-specific methyltransferase SET7/9 N-terminal domain"/>
    <property type="match status" value="1"/>
</dbReference>
<dbReference type="KEGG" id="kfa:Q73A0000_06415"/>
<organism evidence="1 2">
    <name type="scientific">Kaistella flava</name>
    <name type="common">ex Peng et al. 2021</name>
    <dbReference type="NCBI Taxonomy" id="2038776"/>
    <lineage>
        <taxon>Bacteria</taxon>
        <taxon>Pseudomonadati</taxon>
        <taxon>Bacteroidota</taxon>
        <taxon>Flavobacteriia</taxon>
        <taxon>Flavobacteriales</taxon>
        <taxon>Weeksellaceae</taxon>
        <taxon>Chryseobacterium group</taxon>
        <taxon>Kaistella</taxon>
    </lineage>
</organism>
<name>A0A7M2Y799_9FLAO</name>
<dbReference type="Proteomes" id="UP000594195">
    <property type="component" value="Chromosome"/>
</dbReference>
<dbReference type="EMBL" id="CP040442">
    <property type="protein sequence ID" value="QOW10021.1"/>
    <property type="molecule type" value="Genomic_DNA"/>
</dbReference>
<protein>
    <submittedName>
        <fullName evidence="1">Uncharacterized protein</fullName>
    </submittedName>
</protein>
<evidence type="ECO:0000313" key="2">
    <source>
        <dbReference type="Proteomes" id="UP000594195"/>
    </source>
</evidence>
<accession>A0A7M2Y799</accession>